<geneLocation type="plasmid" evidence="1 2">
    <name>pBIND01</name>
</geneLocation>
<protein>
    <submittedName>
        <fullName evidence="1">Uncharacterized protein</fullName>
    </submittedName>
</protein>
<keyword evidence="2" id="KW-1185">Reference proteome</keyword>
<dbReference type="KEGG" id="bid:Bind_3837"/>
<dbReference type="AlphaFoldDB" id="B2ILH2"/>
<evidence type="ECO:0000313" key="1">
    <source>
        <dbReference type="EMBL" id="ACB97370.1"/>
    </source>
</evidence>
<organism evidence="1 2">
    <name type="scientific">Beijerinckia indica subsp. indica (strain ATCC 9039 / DSM 1715 / NCIMB 8712)</name>
    <dbReference type="NCBI Taxonomy" id="395963"/>
    <lineage>
        <taxon>Bacteria</taxon>
        <taxon>Pseudomonadati</taxon>
        <taxon>Pseudomonadota</taxon>
        <taxon>Alphaproteobacteria</taxon>
        <taxon>Hyphomicrobiales</taxon>
        <taxon>Beijerinckiaceae</taxon>
        <taxon>Beijerinckia</taxon>
    </lineage>
</organism>
<dbReference type="EMBL" id="CP001017">
    <property type="protein sequence ID" value="ACB97370.1"/>
    <property type="molecule type" value="Genomic_DNA"/>
</dbReference>
<evidence type="ECO:0000313" key="2">
    <source>
        <dbReference type="Proteomes" id="UP000001695"/>
    </source>
</evidence>
<name>B2ILH2_BEII9</name>
<reference evidence="1 2" key="1">
    <citation type="submission" date="2008-03" db="EMBL/GenBank/DDBJ databases">
        <title>Complete sequence of plasmid1 of Beijerinckia indica subsp. indica ATCC 9039.</title>
        <authorList>
            <consortium name="US DOE Joint Genome Institute"/>
            <person name="Copeland A."/>
            <person name="Lucas S."/>
            <person name="Lapidus A."/>
            <person name="Glavina del Rio T."/>
            <person name="Dalin E."/>
            <person name="Tice H."/>
            <person name="Bruce D."/>
            <person name="Goodwin L."/>
            <person name="Pitluck S."/>
            <person name="LaButti K."/>
            <person name="Schmutz J."/>
            <person name="Larimer F."/>
            <person name="Land M."/>
            <person name="Hauser L."/>
            <person name="Kyrpides N."/>
            <person name="Mikhailova N."/>
            <person name="Dunfield P.F."/>
            <person name="Dedysh S.N."/>
            <person name="Liesack W."/>
            <person name="Saw J.H."/>
            <person name="Alam M."/>
            <person name="Chen Y."/>
            <person name="Murrell J.C."/>
            <person name="Richardson P."/>
        </authorList>
    </citation>
    <scope>NUCLEOTIDE SEQUENCE [LARGE SCALE GENOMIC DNA]</scope>
    <source>
        <strain evidence="2">ATCC 9039 / DSM 1715 / NCIMB 8712</strain>
        <plasmid evidence="1 2">pBIND01</plasmid>
    </source>
</reference>
<dbReference type="Proteomes" id="UP000001695">
    <property type="component" value="Plasmid pBIND01"/>
</dbReference>
<gene>
    <name evidence="1" type="ordered locus">Bind_3837</name>
</gene>
<accession>B2ILH2</accession>
<keyword evidence="1" id="KW-0614">Plasmid</keyword>
<sequence>MRVYAFVIFTAAFFVLPIATFAQEVELGPGGVRVEPFHQGRSAWHPNCGELRRACLYKEELGEEGRGNCERYRHFCRSH</sequence>
<proteinExistence type="predicted"/>
<dbReference type="HOGENOM" id="CLU_166855_0_0_5"/>